<dbReference type="SUPFAM" id="SSF48013">
    <property type="entry name" value="NusB-like"/>
    <property type="match status" value="1"/>
</dbReference>
<dbReference type="GO" id="GO:0006355">
    <property type="term" value="P:regulation of DNA-templated transcription"/>
    <property type="evidence" value="ECO:0007669"/>
    <property type="project" value="InterPro"/>
</dbReference>
<evidence type="ECO:0000313" key="8">
    <source>
        <dbReference type="EMBL" id="GGA36138.1"/>
    </source>
</evidence>
<sequence length="416" mass="44947">MHLAAILKGKPFQPISPASMPDPRDRALANRIVTTAMRRHGHISLVLDDLLKKGVPDRAGPLEAVLRTGIAQLLYMEGIPAHSALHLSVEAARRDKRSGRFDKLVNGVLRQAQRDAEKFAALDPILLLPDWLAKGWIKTFGAEAVNKFCVALLEGAPLDLTLKRYDKDLVDALGGELVIGNSIRVNTRESVIADLPGFAEGKWWVQDAAATLGARLINAGKGMRVLDLCAAPGGKTAQLASMGADVVALDIDENRLERLAQNMDRLGFAPEVVVADALAYEPDEKFDAVLLDAPCSATGTFRRHPEVLWQRDAGGIAERVRIQRAMVSHALDLLKPGGLLVYCVCSLESEEGEDQARWALEQFKSIALAPVSADELDGWVEPITSQGTVRTHPGLAVPGSAGGTLDGFFIARFVKN</sequence>
<protein>
    <submittedName>
        <fullName evidence="8">MFS transporter</fullName>
    </submittedName>
</protein>
<feature type="binding site" evidence="6">
    <location>
        <position position="250"/>
    </location>
    <ligand>
        <name>S-adenosyl-L-methionine</name>
        <dbReference type="ChEBI" id="CHEBI:59789"/>
    </ligand>
</feature>
<keyword evidence="2 6" id="KW-0489">Methyltransferase</keyword>
<dbReference type="GO" id="GO:0003723">
    <property type="term" value="F:RNA binding"/>
    <property type="evidence" value="ECO:0007669"/>
    <property type="project" value="UniProtKB-UniRule"/>
</dbReference>
<evidence type="ECO:0000256" key="5">
    <source>
        <dbReference type="ARBA" id="ARBA00022884"/>
    </source>
</evidence>
<dbReference type="InterPro" id="IPR049560">
    <property type="entry name" value="MeTrfase_RsmB-F_NOP2_cat"/>
</dbReference>
<dbReference type="PROSITE" id="PS51686">
    <property type="entry name" value="SAM_MT_RSMB_NOP"/>
    <property type="match status" value="1"/>
</dbReference>
<keyword evidence="3 6" id="KW-0808">Transferase</keyword>
<gene>
    <name evidence="8" type="primary">sun</name>
    <name evidence="8" type="ORF">GCM10011499_01870</name>
</gene>
<dbReference type="InterPro" id="IPR018314">
    <property type="entry name" value="RsmB/NOL1/NOP2-like_CS"/>
</dbReference>
<dbReference type="GO" id="GO:0001510">
    <property type="term" value="P:RNA methylation"/>
    <property type="evidence" value="ECO:0007669"/>
    <property type="project" value="InterPro"/>
</dbReference>
<dbReference type="InterPro" id="IPR001678">
    <property type="entry name" value="MeTrfase_RsmB-F_NOP2_dom"/>
</dbReference>
<name>A0A916R8I9_9HYPH</name>
<comment type="similarity">
    <text evidence="1 6">Belongs to the class I-like SAM-binding methyltransferase superfamily. RsmB/NOP family.</text>
</comment>
<evidence type="ECO:0000256" key="6">
    <source>
        <dbReference type="PROSITE-ProRule" id="PRU01023"/>
    </source>
</evidence>
<dbReference type="SUPFAM" id="SSF53335">
    <property type="entry name" value="S-adenosyl-L-methionine-dependent methyltransferases"/>
    <property type="match status" value="1"/>
</dbReference>
<evidence type="ECO:0000256" key="1">
    <source>
        <dbReference type="ARBA" id="ARBA00007494"/>
    </source>
</evidence>
<dbReference type="InterPro" id="IPR023267">
    <property type="entry name" value="RCMT"/>
</dbReference>
<evidence type="ECO:0000256" key="2">
    <source>
        <dbReference type="ARBA" id="ARBA00022603"/>
    </source>
</evidence>
<dbReference type="PROSITE" id="PS01153">
    <property type="entry name" value="NOL1_NOP2_SUN"/>
    <property type="match status" value="1"/>
</dbReference>
<dbReference type="Gene3D" id="3.40.50.150">
    <property type="entry name" value="Vaccinia Virus protein VP39"/>
    <property type="match status" value="1"/>
</dbReference>
<evidence type="ECO:0000259" key="7">
    <source>
        <dbReference type="PROSITE" id="PS51686"/>
    </source>
</evidence>
<dbReference type="InterPro" id="IPR035926">
    <property type="entry name" value="NusB-like_sf"/>
</dbReference>
<comment type="caution">
    <text evidence="8">The sequence shown here is derived from an EMBL/GenBank/DDBJ whole genome shotgun (WGS) entry which is preliminary data.</text>
</comment>
<dbReference type="AlphaFoldDB" id="A0A916R8I9"/>
<proteinExistence type="inferred from homology"/>
<dbReference type="Pfam" id="PF01029">
    <property type="entry name" value="NusB"/>
    <property type="match status" value="1"/>
</dbReference>
<dbReference type="Proteomes" id="UP000596977">
    <property type="component" value="Unassembled WGS sequence"/>
</dbReference>
<dbReference type="GO" id="GO:0008173">
    <property type="term" value="F:RNA methyltransferase activity"/>
    <property type="evidence" value="ECO:0007669"/>
    <property type="project" value="InterPro"/>
</dbReference>
<evidence type="ECO:0000256" key="3">
    <source>
        <dbReference type="ARBA" id="ARBA00022679"/>
    </source>
</evidence>
<feature type="binding site" evidence="6">
    <location>
        <position position="276"/>
    </location>
    <ligand>
        <name>S-adenosyl-L-methionine</name>
        <dbReference type="ChEBI" id="CHEBI:59789"/>
    </ligand>
</feature>
<organism evidence="8 9">
    <name type="scientific">Pelagibacterium lentulum</name>
    <dbReference type="NCBI Taxonomy" id="2029865"/>
    <lineage>
        <taxon>Bacteria</taxon>
        <taxon>Pseudomonadati</taxon>
        <taxon>Pseudomonadota</taxon>
        <taxon>Alphaproteobacteria</taxon>
        <taxon>Hyphomicrobiales</taxon>
        <taxon>Devosiaceae</taxon>
        <taxon>Pelagibacterium</taxon>
    </lineage>
</organism>
<evidence type="ECO:0000256" key="4">
    <source>
        <dbReference type="ARBA" id="ARBA00022691"/>
    </source>
</evidence>
<dbReference type="InterPro" id="IPR029063">
    <property type="entry name" value="SAM-dependent_MTases_sf"/>
</dbReference>
<keyword evidence="4 6" id="KW-0949">S-adenosyl-L-methionine</keyword>
<dbReference type="PANTHER" id="PTHR22807">
    <property type="entry name" value="NOP2 YEAST -RELATED NOL1/NOP2/FMU SUN DOMAIN-CONTAINING"/>
    <property type="match status" value="1"/>
</dbReference>
<evidence type="ECO:0000313" key="9">
    <source>
        <dbReference type="Proteomes" id="UP000596977"/>
    </source>
</evidence>
<dbReference type="Pfam" id="PF01189">
    <property type="entry name" value="Methyltr_RsmB-F"/>
    <property type="match status" value="1"/>
</dbReference>
<keyword evidence="5 6" id="KW-0694">RNA-binding</keyword>
<feature type="binding site" evidence="6">
    <location>
        <position position="292"/>
    </location>
    <ligand>
        <name>S-adenosyl-L-methionine</name>
        <dbReference type="ChEBI" id="CHEBI:59789"/>
    </ligand>
</feature>
<feature type="active site" description="Nucleophile" evidence="6">
    <location>
        <position position="345"/>
    </location>
</feature>
<dbReference type="CDD" id="cd02440">
    <property type="entry name" value="AdoMet_MTases"/>
    <property type="match status" value="1"/>
</dbReference>
<dbReference type="PANTHER" id="PTHR22807:SF61">
    <property type="entry name" value="NOL1_NOP2_SUN FAMILY PROTEIN _ ANTITERMINATION NUSB DOMAIN-CONTAINING PROTEIN"/>
    <property type="match status" value="1"/>
</dbReference>
<accession>A0A916R8I9</accession>
<reference evidence="8 9" key="1">
    <citation type="journal article" date="2014" name="Int. J. Syst. Evol. Microbiol.">
        <title>Complete genome sequence of Corynebacterium casei LMG S-19264T (=DSM 44701T), isolated from a smear-ripened cheese.</title>
        <authorList>
            <consortium name="US DOE Joint Genome Institute (JGI-PGF)"/>
            <person name="Walter F."/>
            <person name="Albersmeier A."/>
            <person name="Kalinowski J."/>
            <person name="Ruckert C."/>
        </authorList>
    </citation>
    <scope>NUCLEOTIDE SEQUENCE [LARGE SCALE GENOMIC DNA]</scope>
    <source>
        <strain evidence="8 9">CGMCC 1.15896</strain>
    </source>
</reference>
<dbReference type="PRINTS" id="PR02008">
    <property type="entry name" value="RCMTFAMILY"/>
</dbReference>
<dbReference type="InterPro" id="IPR006027">
    <property type="entry name" value="NusB_RsmB_TIM44"/>
</dbReference>
<dbReference type="EMBL" id="BMKB01000001">
    <property type="protein sequence ID" value="GGA36138.1"/>
    <property type="molecule type" value="Genomic_DNA"/>
</dbReference>
<feature type="binding site" evidence="6">
    <location>
        <begin position="229"/>
        <end position="235"/>
    </location>
    <ligand>
        <name>S-adenosyl-L-methionine</name>
        <dbReference type="ChEBI" id="CHEBI:59789"/>
    </ligand>
</feature>
<keyword evidence="9" id="KW-1185">Reference proteome</keyword>
<feature type="domain" description="SAM-dependent MTase RsmB/NOP-type" evidence="7">
    <location>
        <begin position="136"/>
        <end position="416"/>
    </location>
</feature>
<dbReference type="Gene3D" id="1.10.940.10">
    <property type="entry name" value="NusB-like"/>
    <property type="match status" value="1"/>
</dbReference>